<organism evidence="2">
    <name type="scientific">Symploca sp. SIO1C4</name>
    <dbReference type="NCBI Taxonomy" id="2607765"/>
    <lineage>
        <taxon>Bacteria</taxon>
        <taxon>Bacillati</taxon>
        <taxon>Cyanobacteriota</taxon>
        <taxon>Cyanophyceae</taxon>
        <taxon>Coleofasciculales</taxon>
        <taxon>Coleofasciculaceae</taxon>
        <taxon>Symploca</taxon>
    </lineage>
</organism>
<feature type="compositionally biased region" description="Low complexity" evidence="1">
    <location>
        <begin position="13"/>
        <end position="26"/>
    </location>
</feature>
<comment type="caution">
    <text evidence="2">The sequence shown here is derived from an EMBL/GenBank/DDBJ whole genome shotgun (WGS) entry which is preliminary data.</text>
</comment>
<reference evidence="2" key="1">
    <citation type="submission" date="2019-11" db="EMBL/GenBank/DDBJ databases">
        <title>Genomic insights into an expanded diversity of filamentous marine cyanobacteria reveals the extraordinary biosynthetic potential of Moorea and Okeania.</title>
        <authorList>
            <person name="Ferreira Leao T."/>
            <person name="Wang M."/>
            <person name="Moss N."/>
            <person name="Da Silva R."/>
            <person name="Sanders J."/>
            <person name="Nurk S."/>
            <person name="Gurevich A."/>
            <person name="Humphrey G."/>
            <person name="Reher R."/>
            <person name="Zhu Q."/>
            <person name="Belda-Ferre P."/>
            <person name="Glukhov E."/>
            <person name="Rex R."/>
            <person name="Dorrestein P.C."/>
            <person name="Knight R."/>
            <person name="Pevzner P."/>
            <person name="Gerwick W.H."/>
            <person name="Gerwick L."/>
        </authorList>
    </citation>
    <scope>NUCLEOTIDE SEQUENCE</scope>
    <source>
        <strain evidence="2">SIO1C4</strain>
    </source>
</reference>
<sequence length="1027" mass="119920">MSKQNRQSDTTNSSPTTASTESQETQTSRRRSSEDQNRDKSVYKYLLHCFTDLGISENEGKKKPNESSIANQWGQKSNRIFIRRVLRSVLPEYYDEYEQGSVKTVPGLTLGKLVEIIVSIQNYWIEQRRNKKNEQVSHILTRKEKLSILRKFSQLSLEEKNKLDLDTSLQSTEMLLQLLLEIVTNKNNDLNDEDIIVFYKSAISSYQSLRRAKIDNSQKLQIDSTDFLIKKHLEVLLEEHARGLDYEPKQEKIDELFRKVKKQISRIEFQSGIRQNKSFLANDTSTNDLQDDPYSFSQTLIEHLINSVVENSLLADEFPVYLKYFEIRKVRPLPLYVNTGDQKIGLLNPMLLREDENQEDIEGLERQFAYKVKVHFYVMLPNNYQTRFAEKSWDISSFMKNHRLEFFEESMGIGSPISHIIAVINRVLLWDIPGLSEYFPVAQEILTDDQVLSEISHDSIWSRSMVRLCKKSEITTAINKNKKYTEVANDQEIASGQYCGFDLVEVAAKAALCARLKAIKQTGINPIDYLTQLCHRAEELNALKRAENYLKFYPFSLKAMEGYLKQTILKGHPTVDNQGKVQEIDDEKPWNLVVYDAYLKITEAYLQEGLYRVAKKYLDIIKDQIEKSDKNFLDDLILAKYKLCQFRYHYLTDTGDDDSEYYQNYDRRNAVDKAARSLNEAETYLKEALKKYHTISEYAQSNYHPFFYLLSRVYAHRAKLYLFMPDYTDRPGGKWEILTEPIRLLEKARIYAARDGSAAEYAYWCAYQSWSYVRVAYLGDSERVKSGFSRKECIDWAKRLIDHAHICYSYTGKQCYQQIKDNAGKITKFHKHGKYYEKYHDIEIQVIPLIKELEKDTRENTDEYQQNYNSDQDLLILDLSLLKRTTNNYQHRPTYLFGTHASIILFAMGMLELCEDESNQDKLNKKIEKAITIFDYCSAIAQDGNTTKNEEGVFVLDRIFDQDKTQYSKNYLLTGLYPHRLTQFADLGKVFAATCKSILLVYQSNPNWEEIDHILSGLHHNMSRNSN</sequence>
<dbReference type="EMBL" id="JAAHFQ010000260">
    <property type="protein sequence ID" value="NER28782.1"/>
    <property type="molecule type" value="Genomic_DNA"/>
</dbReference>
<proteinExistence type="predicted"/>
<evidence type="ECO:0000256" key="1">
    <source>
        <dbReference type="SAM" id="MobiDB-lite"/>
    </source>
</evidence>
<name>A0A6B3NDT8_9CYAN</name>
<evidence type="ECO:0000313" key="2">
    <source>
        <dbReference type="EMBL" id="NER28782.1"/>
    </source>
</evidence>
<accession>A0A6B3NDT8</accession>
<protein>
    <submittedName>
        <fullName evidence="2">HypX (Modular protein)</fullName>
    </submittedName>
</protein>
<feature type="compositionally biased region" description="Polar residues" evidence="1">
    <location>
        <begin position="1"/>
        <end position="12"/>
    </location>
</feature>
<dbReference type="AlphaFoldDB" id="A0A6B3NDT8"/>
<feature type="region of interest" description="Disordered" evidence="1">
    <location>
        <begin position="1"/>
        <end position="38"/>
    </location>
</feature>
<gene>
    <name evidence="2" type="ORF">F6J89_14380</name>
</gene>